<keyword evidence="4" id="KW-0408">Iron</keyword>
<dbReference type="InterPro" id="IPR050536">
    <property type="entry name" value="DtxR_MntR_Metal-Reg"/>
</dbReference>
<evidence type="ECO:0000313" key="9">
    <source>
        <dbReference type="EMBL" id="MBT0769060.1"/>
    </source>
</evidence>
<organism evidence="9 10">
    <name type="scientific">Kineosporia corallincola</name>
    <dbReference type="NCBI Taxonomy" id="2835133"/>
    <lineage>
        <taxon>Bacteria</taxon>
        <taxon>Bacillati</taxon>
        <taxon>Actinomycetota</taxon>
        <taxon>Actinomycetes</taxon>
        <taxon>Kineosporiales</taxon>
        <taxon>Kineosporiaceae</taxon>
        <taxon>Kineosporia</taxon>
    </lineage>
</organism>
<dbReference type="SUPFAM" id="SSF50037">
    <property type="entry name" value="C-terminal domain of transcriptional repressors"/>
    <property type="match status" value="1"/>
</dbReference>
<keyword evidence="6" id="KW-0238">DNA-binding</keyword>
<evidence type="ECO:0000259" key="8">
    <source>
        <dbReference type="PROSITE" id="PS50944"/>
    </source>
</evidence>
<gene>
    <name evidence="9" type="ORF">KIH74_08995</name>
</gene>
<dbReference type="InterPro" id="IPR022689">
    <property type="entry name" value="Iron_dep_repressor"/>
</dbReference>
<comment type="similarity">
    <text evidence="2">Belongs to the DtxR/MntR family.</text>
</comment>
<protein>
    <submittedName>
        <fullName evidence="9">Metal-dependent transcriptional regulator</fullName>
    </submittedName>
</protein>
<evidence type="ECO:0000313" key="10">
    <source>
        <dbReference type="Proteomes" id="UP001197247"/>
    </source>
</evidence>
<keyword evidence="10" id="KW-1185">Reference proteome</keyword>
<dbReference type="InterPro" id="IPR022687">
    <property type="entry name" value="HTH_DTXR"/>
</dbReference>
<dbReference type="InterPro" id="IPR001367">
    <property type="entry name" value="Fe_dep_repressor"/>
</dbReference>
<reference evidence="9 10" key="1">
    <citation type="submission" date="2021-05" db="EMBL/GenBank/DDBJ databases">
        <title>Kineosporia and Streptomyces sp. nov. two new marine actinobacteria isolated from Coral.</title>
        <authorList>
            <person name="Buangrab K."/>
            <person name="Sutthacheep M."/>
            <person name="Yeemin T."/>
            <person name="Harunari E."/>
            <person name="Igarashi Y."/>
            <person name="Kanchanasin P."/>
            <person name="Tanasupawat S."/>
            <person name="Phongsopitanun W."/>
        </authorList>
    </citation>
    <scope>NUCLEOTIDE SEQUENCE [LARGE SCALE GENOMIC DNA]</scope>
    <source>
        <strain evidence="9 10">J2-2</strain>
    </source>
</reference>
<dbReference type="InterPro" id="IPR038157">
    <property type="entry name" value="FeoA_core_dom"/>
</dbReference>
<evidence type="ECO:0000256" key="4">
    <source>
        <dbReference type="ARBA" id="ARBA00023004"/>
    </source>
</evidence>
<keyword evidence="7" id="KW-0804">Transcription</keyword>
<dbReference type="InterPro" id="IPR007167">
    <property type="entry name" value="Fe-transptr_FeoA-like"/>
</dbReference>
<name>A0ABS5TDC8_9ACTN</name>
<dbReference type="Gene3D" id="1.10.10.10">
    <property type="entry name" value="Winged helix-like DNA-binding domain superfamily/Winged helix DNA-binding domain"/>
    <property type="match status" value="1"/>
</dbReference>
<dbReference type="EMBL" id="JAHBAY010000003">
    <property type="protein sequence ID" value="MBT0769060.1"/>
    <property type="molecule type" value="Genomic_DNA"/>
</dbReference>
<dbReference type="SMART" id="SM00529">
    <property type="entry name" value="HTH_DTXR"/>
    <property type="match status" value="1"/>
</dbReference>
<dbReference type="Proteomes" id="UP001197247">
    <property type="component" value="Unassembled WGS sequence"/>
</dbReference>
<dbReference type="PANTHER" id="PTHR33238">
    <property type="entry name" value="IRON (METAL) DEPENDENT REPRESSOR, DTXR FAMILY"/>
    <property type="match status" value="1"/>
</dbReference>
<dbReference type="InterPro" id="IPR036390">
    <property type="entry name" value="WH_DNA-bd_sf"/>
</dbReference>
<dbReference type="PANTHER" id="PTHR33238:SF10">
    <property type="entry name" value="IRON-DEPENDENT REPRESSOR IDER"/>
    <property type="match status" value="1"/>
</dbReference>
<evidence type="ECO:0000256" key="1">
    <source>
        <dbReference type="ARBA" id="ARBA00004496"/>
    </source>
</evidence>
<dbReference type="Pfam" id="PF02742">
    <property type="entry name" value="Fe_dep_repr_C"/>
    <property type="match status" value="1"/>
</dbReference>
<accession>A0ABS5TDC8</accession>
<evidence type="ECO:0000256" key="2">
    <source>
        <dbReference type="ARBA" id="ARBA00007871"/>
    </source>
</evidence>
<feature type="domain" description="HTH dtxR-type" evidence="8">
    <location>
        <begin position="6"/>
        <end position="67"/>
    </location>
</feature>
<dbReference type="Pfam" id="PF04023">
    <property type="entry name" value="FeoA"/>
    <property type="match status" value="1"/>
</dbReference>
<dbReference type="InterPro" id="IPR036421">
    <property type="entry name" value="Fe_dep_repressor_sf"/>
</dbReference>
<dbReference type="Pfam" id="PF01325">
    <property type="entry name" value="Fe_dep_repress"/>
    <property type="match status" value="1"/>
</dbReference>
<dbReference type="InterPro" id="IPR036388">
    <property type="entry name" value="WH-like_DNA-bd_sf"/>
</dbReference>
<dbReference type="RefSeq" id="WP_214155350.1">
    <property type="nucleotide sequence ID" value="NZ_JAHBAY010000003.1"/>
</dbReference>
<comment type="caution">
    <text evidence="9">The sequence shown here is derived from an EMBL/GenBank/DDBJ whole genome shotgun (WGS) entry which is preliminary data.</text>
</comment>
<comment type="subunit">
    <text evidence="3">Homodimer.</text>
</comment>
<dbReference type="SUPFAM" id="SSF46785">
    <property type="entry name" value="Winged helix' DNA-binding domain"/>
    <property type="match status" value="1"/>
</dbReference>
<evidence type="ECO:0000256" key="7">
    <source>
        <dbReference type="ARBA" id="ARBA00023163"/>
    </source>
</evidence>
<dbReference type="PROSITE" id="PS50944">
    <property type="entry name" value="HTH_DTXR"/>
    <property type="match status" value="1"/>
</dbReference>
<evidence type="ECO:0000256" key="5">
    <source>
        <dbReference type="ARBA" id="ARBA00023015"/>
    </source>
</evidence>
<keyword evidence="5" id="KW-0805">Transcription regulation</keyword>
<dbReference type="InterPro" id="IPR008988">
    <property type="entry name" value="Transcriptional_repressor_C"/>
</dbReference>
<proteinExistence type="inferred from homology"/>
<dbReference type="SUPFAM" id="SSF47979">
    <property type="entry name" value="Iron-dependent repressor protein, dimerization domain"/>
    <property type="match status" value="1"/>
</dbReference>
<evidence type="ECO:0000256" key="3">
    <source>
        <dbReference type="ARBA" id="ARBA00011738"/>
    </source>
</evidence>
<evidence type="ECO:0000256" key="6">
    <source>
        <dbReference type="ARBA" id="ARBA00023125"/>
    </source>
</evidence>
<sequence length="239" mass="25994">MNDHDLVDTGEMYLKAVLELEEEGVVPLRARLVERFDQSGPTVSQTVDRLRRNNLLDLGGDRQLVLTESGRATAGNVMRKHRLTEVFLHQVVGLEWPLLHTEACRWEHVISDHTESLVAQLLGHPRYSPYGNPIEAGVSAGTENLVRHDGHEPIRIAWIGEPLQADPSALQELMDQGLTPGATVTVTERHTSGVTLVNAEDAGVRLSGQVARHIFVAPVGADLSGIPGAGEPRTLAAQV</sequence>
<comment type="subcellular location">
    <subcellularLocation>
        <location evidence="1">Cytoplasm</location>
    </subcellularLocation>
</comment>
<dbReference type="Gene3D" id="2.30.30.90">
    <property type="match status" value="1"/>
</dbReference>